<proteinExistence type="inferred from homology"/>
<dbReference type="InterPro" id="IPR029045">
    <property type="entry name" value="ClpP/crotonase-like_dom_sf"/>
</dbReference>
<dbReference type="InterPro" id="IPR018376">
    <property type="entry name" value="Enoyl-CoA_hyd/isom_CS"/>
</dbReference>
<feature type="compositionally biased region" description="Polar residues" evidence="3">
    <location>
        <begin position="1"/>
        <end position="13"/>
    </location>
</feature>
<organism evidence="4 5">
    <name type="scientific">Azohydromonas lata</name>
    <dbReference type="NCBI Taxonomy" id="45677"/>
    <lineage>
        <taxon>Bacteria</taxon>
        <taxon>Pseudomonadati</taxon>
        <taxon>Pseudomonadota</taxon>
        <taxon>Betaproteobacteria</taxon>
        <taxon>Burkholderiales</taxon>
        <taxon>Sphaerotilaceae</taxon>
        <taxon>Azohydromonas</taxon>
    </lineage>
</organism>
<dbReference type="InterPro" id="IPR051683">
    <property type="entry name" value="Enoyl-CoA_Hydratase/Isomerase"/>
</dbReference>
<dbReference type="PANTHER" id="PTHR42964">
    <property type="entry name" value="ENOYL-COA HYDRATASE"/>
    <property type="match status" value="1"/>
</dbReference>
<dbReference type="PANTHER" id="PTHR42964:SF1">
    <property type="entry name" value="POLYKETIDE BIOSYNTHESIS ENOYL-COA HYDRATASE PKSH-RELATED"/>
    <property type="match status" value="1"/>
</dbReference>
<keyword evidence="5" id="KW-1185">Reference proteome</keyword>
<dbReference type="CDD" id="cd06558">
    <property type="entry name" value="crotonase-like"/>
    <property type="match status" value="1"/>
</dbReference>
<evidence type="ECO:0000313" key="4">
    <source>
        <dbReference type="EMBL" id="MDZ5456950.1"/>
    </source>
</evidence>
<gene>
    <name evidence="4" type="ORF">SM757_10260</name>
</gene>
<dbReference type="InterPro" id="IPR014748">
    <property type="entry name" value="Enoyl-CoA_hydra_C"/>
</dbReference>
<dbReference type="EMBL" id="JAXOJX010000013">
    <property type="protein sequence ID" value="MDZ5456950.1"/>
    <property type="molecule type" value="Genomic_DNA"/>
</dbReference>
<evidence type="ECO:0000313" key="5">
    <source>
        <dbReference type="Proteomes" id="UP001293718"/>
    </source>
</evidence>
<dbReference type="SUPFAM" id="SSF52096">
    <property type="entry name" value="ClpP/crotonase"/>
    <property type="match status" value="1"/>
</dbReference>
<dbReference type="PROSITE" id="PS00166">
    <property type="entry name" value="ENOYL_COA_HYDRATASE"/>
    <property type="match status" value="1"/>
</dbReference>
<evidence type="ECO:0000256" key="2">
    <source>
        <dbReference type="RuleBase" id="RU003707"/>
    </source>
</evidence>
<sequence>MSTHEPSSPTASPSAHRPAAEGVPVALPPALHIDGAVATITLRRPAVANRLELSDLEVLQAHLAEVNARPEVLVLRLQGLGRHFCSGFNLGDAGEHITNAAESFEALAAALEAARPVTVAVINGGLYGGATDLALACDFRIGTTAAEMFVPAAQLGLLFYRGGMERYVARLGLPMARRILLAAEKFEASQMLSLGYLDRMVEPQALAEAGQAWCDRLAGMAPLALLGMKRHLNAMGRGALDEAALAADIAHVNASEDLREGVRAWQEKRKAVFTGR</sequence>
<evidence type="ECO:0000256" key="3">
    <source>
        <dbReference type="SAM" id="MobiDB-lite"/>
    </source>
</evidence>
<protein>
    <submittedName>
        <fullName evidence="4">Enoyl-CoA hydratase/isomerase family protein</fullName>
    </submittedName>
</protein>
<name>A0ABU5IEK6_9BURK</name>
<dbReference type="RefSeq" id="WP_322465383.1">
    <property type="nucleotide sequence ID" value="NZ_JAXOJX010000013.1"/>
</dbReference>
<dbReference type="Gene3D" id="3.90.226.10">
    <property type="entry name" value="2-enoyl-CoA Hydratase, Chain A, domain 1"/>
    <property type="match status" value="1"/>
</dbReference>
<reference evidence="4 5" key="1">
    <citation type="submission" date="2023-11" db="EMBL/GenBank/DDBJ databases">
        <title>Draft genome of Azohydromonas lata strain H1 (DSM1123), a polyhydroxyalkanoate producer.</title>
        <authorList>
            <person name="Traversa D."/>
            <person name="D'Addabbo P."/>
            <person name="Pazzani C."/>
            <person name="Manzari C."/>
            <person name="Chiara M."/>
            <person name="Scrascia M."/>
        </authorList>
    </citation>
    <scope>NUCLEOTIDE SEQUENCE [LARGE SCALE GENOMIC DNA]</scope>
    <source>
        <strain evidence="4 5">H1</strain>
    </source>
</reference>
<dbReference type="InterPro" id="IPR001753">
    <property type="entry name" value="Enoyl-CoA_hydra/iso"/>
</dbReference>
<comment type="similarity">
    <text evidence="1 2">Belongs to the enoyl-CoA hydratase/isomerase family.</text>
</comment>
<evidence type="ECO:0000256" key="1">
    <source>
        <dbReference type="ARBA" id="ARBA00005254"/>
    </source>
</evidence>
<feature type="region of interest" description="Disordered" evidence="3">
    <location>
        <begin position="1"/>
        <end position="20"/>
    </location>
</feature>
<comment type="caution">
    <text evidence="4">The sequence shown here is derived from an EMBL/GenBank/DDBJ whole genome shotgun (WGS) entry which is preliminary data.</text>
</comment>
<accession>A0ABU5IEK6</accession>
<dbReference type="Gene3D" id="1.10.12.10">
    <property type="entry name" value="Lyase 2-enoyl-coa Hydratase, Chain A, domain 2"/>
    <property type="match status" value="1"/>
</dbReference>
<dbReference type="Proteomes" id="UP001293718">
    <property type="component" value="Unassembled WGS sequence"/>
</dbReference>
<dbReference type="Pfam" id="PF00378">
    <property type="entry name" value="ECH_1"/>
    <property type="match status" value="1"/>
</dbReference>